<dbReference type="Proteomes" id="UP001295833">
    <property type="component" value="Chromosome"/>
</dbReference>
<dbReference type="EMBL" id="OY757063">
    <property type="protein sequence ID" value="CAK1256749.1"/>
    <property type="molecule type" value="Genomic_DNA"/>
</dbReference>
<gene>
    <name evidence="1" type="ORF">K59PH2_LOCUS25</name>
</gene>
<evidence type="ECO:0000313" key="2">
    <source>
        <dbReference type="Proteomes" id="UP001295833"/>
    </source>
</evidence>
<organism evidence="1 2">
    <name type="scientific">Klebsiella phage vB_Kpl_K59PH2</name>
    <dbReference type="NCBI Taxonomy" id="3071671"/>
    <lineage>
        <taxon>Viruses</taxon>
        <taxon>Duplodnaviria</taxon>
        <taxon>Heunggongvirae</taxon>
        <taxon>Uroviricota</taxon>
        <taxon>Caudoviricetes</taxon>
        <taxon>Autographivirales</taxon>
        <taxon>Autonotataviridae</taxon>
        <taxon>Melnykvirinae</taxon>
        <taxon>Cullenvirus</taxon>
        <taxon>Cullenvirus K59PH2</taxon>
    </lineage>
</organism>
<accession>A0AAD2Q004</accession>
<protein>
    <submittedName>
        <fullName evidence="1">Uncharacterized protein</fullName>
    </submittedName>
</protein>
<keyword evidence="2" id="KW-1185">Reference proteome</keyword>
<evidence type="ECO:0000313" key="1">
    <source>
        <dbReference type="EMBL" id="CAK1256749.1"/>
    </source>
</evidence>
<sequence>MMAKLGPAARRCNQRLLYMFTGHDGGGSFCDWRFGIIEADHPPELAEELDKLFHKLDKLLEHCGAKA</sequence>
<proteinExistence type="predicted"/>
<reference evidence="1 2" key="1">
    <citation type="submission" date="2023-10" db="EMBL/GenBank/DDBJ databases">
        <authorList>
            <person name="Robby Concha-Eloko"/>
            <person name="Pilar Barberan- Martinez"/>
            <person name="Rafael Sanjuan"/>
            <person name="Pilar Domingo-Calap"/>
        </authorList>
    </citation>
    <scope>NUCLEOTIDE SEQUENCE [LARGE SCALE GENOMIC DNA]</scope>
</reference>
<name>A0AAD2Q004_9CAUD</name>